<dbReference type="Proteomes" id="UP000008065">
    <property type="component" value="Unassembled WGS sequence"/>
</dbReference>
<evidence type="ECO:0000313" key="2">
    <source>
        <dbReference type="Proteomes" id="UP000008065"/>
    </source>
</evidence>
<reference evidence="2" key="1">
    <citation type="journal article" date="2011" name="Genetics">
        <title>Massive changes in genome architecture accompany the transition to self-fertility in the filamentous fungus Neurospora tetrasperma.</title>
        <authorList>
            <person name="Ellison C.E."/>
            <person name="Stajich J.E."/>
            <person name="Jacobson D.J."/>
            <person name="Natvig D.O."/>
            <person name="Lapidus A."/>
            <person name="Foster B."/>
            <person name="Aerts A."/>
            <person name="Riley R."/>
            <person name="Lindquist E.A."/>
            <person name="Grigoriev I.V."/>
            <person name="Taylor J.W."/>
        </authorList>
    </citation>
    <scope>NUCLEOTIDE SEQUENCE [LARGE SCALE GENOMIC DNA]</scope>
    <source>
        <strain evidence="2">FGSC 2508 / P0657</strain>
    </source>
</reference>
<proteinExistence type="predicted"/>
<gene>
    <name evidence="1" type="ORF">NEUTE1DRAFT_109743</name>
</gene>
<keyword evidence="2" id="KW-1185">Reference proteome</keyword>
<dbReference type="AlphaFoldDB" id="F8MKX9"/>
<organism evidence="1 2">
    <name type="scientific">Neurospora tetrasperma (strain FGSC 2508 / ATCC MYA-4615 / P0657)</name>
    <dbReference type="NCBI Taxonomy" id="510951"/>
    <lineage>
        <taxon>Eukaryota</taxon>
        <taxon>Fungi</taxon>
        <taxon>Dikarya</taxon>
        <taxon>Ascomycota</taxon>
        <taxon>Pezizomycotina</taxon>
        <taxon>Sordariomycetes</taxon>
        <taxon>Sordariomycetidae</taxon>
        <taxon>Sordariales</taxon>
        <taxon>Sordariaceae</taxon>
        <taxon>Neurospora</taxon>
    </lineage>
</organism>
<dbReference type="HOGENOM" id="CLU_144305_0_0_1"/>
<protein>
    <submittedName>
        <fullName evidence="1">Uncharacterized protein</fullName>
    </submittedName>
</protein>
<dbReference type="GeneID" id="20822472"/>
<accession>F8MKX9</accession>
<name>F8MKX9_NEUT8</name>
<evidence type="ECO:0000313" key="1">
    <source>
        <dbReference type="EMBL" id="EGO57507.1"/>
    </source>
</evidence>
<dbReference type="RefSeq" id="XP_009850616.1">
    <property type="nucleotide sequence ID" value="XM_009852314.1"/>
</dbReference>
<sequence length="137" mass="15459">MHFAAMQDLPRSAPSRGSMSTYLDNDVVVLYCVITQVSKTPARTESLRALPPSYQLSTVTPTAVVAPRFAPMDDYMPVKHEAERFQGEKQAPRYLYLSRYLNLEGSKQASKQAVIDRFSVKIIWGRGLVFSVFALFH</sequence>
<dbReference type="EMBL" id="GL891304">
    <property type="protein sequence ID" value="EGO57507.1"/>
    <property type="molecule type" value="Genomic_DNA"/>
</dbReference>
<dbReference type="KEGG" id="nte:NEUTE1DRAFT109743"/>
<dbReference type="VEuPathDB" id="FungiDB:NEUTE1DRAFT_109743"/>